<keyword evidence="4" id="KW-1185">Reference proteome</keyword>
<dbReference type="PANTHER" id="PTHR33645">
    <property type="entry name" value="AMINOPEPTIDASE (DUF3754)"/>
    <property type="match status" value="1"/>
</dbReference>
<dbReference type="EMBL" id="CP006912">
    <property type="protein sequence ID" value="AHB49613.1"/>
    <property type="molecule type" value="Genomic_DNA"/>
</dbReference>
<dbReference type="STRING" id="1029756.W911_16310"/>
<accession>V5SGF2</accession>
<evidence type="ECO:0000313" key="4">
    <source>
        <dbReference type="Proteomes" id="UP000018542"/>
    </source>
</evidence>
<dbReference type="PATRIC" id="fig|1029756.8.peg.3397"/>
<name>V5SGF2_9HYPH</name>
<keyword evidence="2" id="KW-0472">Membrane</keyword>
<dbReference type="RefSeq" id="WP_023788560.1">
    <property type="nucleotide sequence ID" value="NC_022997.1"/>
</dbReference>
<evidence type="ECO:0000256" key="2">
    <source>
        <dbReference type="SAM" id="Phobius"/>
    </source>
</evidence>
<dbReference type="OrthoDB" id="445083at2"/>
<dbReference type="KEGG" id="hni:W911_16310"/>
<proteinExistence type="predicted"/>
<feature type="transmembrane region" description="Helical" evidence="2">
    <location>
        <begin position="307"/>
        <end position="325"/>
    </location>
</feature>
<dbReference type="Pfam" id="PF12576">
    <property type="entry name" value="DUF3754"/>
    <property type="match status" value="1"/>
</dbReference>
<evidence type="ECO:0008006" key="5">
    <source>
        <dbReference type="Google" id="ProtNLM"/>
    </source>
</evidence>
<evidence type="ECO:0000313" key="3">
    <source>
        <dbReference type="EMBL" id="AHB49613.1"/>
    </source>
</evidence>
<organism evidence="3 4">
    <name type="scientific">Hyphomicrobium nitrativorans NL23</name>
    <dbReference type="NCBI Taxonomy" id="1029756"/>
    <lineage>
        <taxon>Bacteria</taxon>
        <taxon>Pseudomonadati</taxon>
        <taxon>Pseudomonadota</taxon>
        <taxon>Alphaproteobacteria</taxon>
        <taxon>Hyphomicrobiales</taxon>
        <taxon>Hyphomicrobiaceae</taxon>
        <taxon>Hyphomicrobium</taxon>
    </lineage>
</organism>
<evidence type="ECO:0000256" key="1">
    <source>
        <dbReference type="SAM" id="MobiDB-lite"/>
    </source>
</evidence>
<dbReference type="Proteomes" id="UP000018542">
    <property type="component" value="Chromosome"/>
</dbReference>
<protein>
    <recommendedName>
        <fullName evidence="5">DUF3754 domain-containing protein</fullName>
    </recommendedName>
</protein>
<dbReference type="PANTHER" id="PTHR33645:SF11">
    <property type="entry name" value="AMINOPEPTIDASE (DUF3754)"/>
    <property type="match status" value="1"/>
</dbReference>
<feature type="compositionally biased region" description="Basic and acidic residues" evidence="1">
    <location>
        <begin position="457"/>
        <end position="469"/>
    </location>
</feature>
<dbReference type="AlphaFoldDB" id="V5SGF2"/>
<dbReference type="HOGENOM" id="CLU_036797_0_0_5"/>
<feature type="region of interest" description="Disordered" evidence="1">
    <location>
        <begin position="457"/>
        <end position="483"/>
    </location>
</feature>
<gene>
    <name evidence="3" type="ORF">W911_16310</name>
</gene>
<keyword evidence="2" id="KW-0812">Transmembrane</keyword>
<keyword evidence="2" id="KW-1133">Transmembrane helix</keyword>
<reference evidence="3 4" key="1">
    <citation type="journal article" date="2014" name="Genome Announc.">
        <title>Complete Genome Sequence of Hyphomicrobium nitrativorans Strain NL23, a Denitrifying Bacterium Isolated from Biofilm of a Methanol-Fed Denitrification System Treating Seawater at the Montreal Biodome.</title>
        <authorList>
            <person name="Martineau C."/>
            <person name="Villeneuve C."/>
            <person name="Mauffrey F."/>
            <person name="Villemur R."/>
        </authorList>
    </citation>
    <scope>NUCLEOTIDE SEQUENCE [LARGE SCALE GENOMIC DNA]</scope>
    <source>
        <strain evidence="3">NL23</strain>
    </source>
</reference>
<dbReference type="InterPro" id="IPR022227">
    <property type="entry name" value="DUF3754"/>
</dbReference>
<sequence length="483" mass="54293">MAAQQAVPMPNATETASGPIGVPQAVPVFDIVHPDAERARETFIPVTTYALIERLAAARAWPGGEARAARRFFRYLEYWRRQQHSTALHSLLQSYETFSPDSDLLITRSFAPGEREGLQKRVVTDVEAILRQANYVRIDPAEVELILTKETHYGLDLDVDFTAFEECLVYYRGASNRRDQRRTFRKFMRKEEFDVPIFQRLFLLFKLKPFDKRVREVMAEQRITRKEAERIVRNLRAMLPGDVNEENIYIKLFKNIPRADIEMVFPNTRVKFRLMDKLRLGITAGGGIGMGLMGAAGKIAVAASNPIAAAGAVFGLGGLAFRQGMKFLNQKQRYMVVMAQNLYFHSMADNRGVLIKLADRAAEEDVKEEMLLYSVLAKERANHADLPAIDAAIEQYLSTSFGVSVDFDLEDALGRLIADGLVTEDADGTLHTLGPKEAALHLDAKWDVFLDHLPDIDPHDSEGHEEERLLTNGADPAATFPTP</sequence>